<dbReference type="KEGG" id="mpho:DA803_02535"/>
<feature type="compositionally biased region" description="Basic and acidic residues" evidence="1">
    <location>
        <begin position="65"/>
        <end position="78"/>
    </location>
</feature>
<protein>
    <recommendedName>
        <fullName evidence="5">Lipoprotein</fullName>
    </recommendedName>
</protein>
<reference evidence="4" key="1">
    <citation type="journal article" date="2018" name="Microbiol. Resour. Announc.">
        <title>Complete Sequence and Annotation of the Mycoplasma phocidae Strain 105T Genome.</title>
        <authorList>
            <person name="Frasca S. Jr."/>
            <person name="Kutish G.F."/>
            <person name="Michaels D.L."/>
            <person name="Brown D.R."/>
        </authorList>
    </citation>
    <scope>NUCLEOTIDE SEQUENCE [LARGE SCALE GENOMIC DNA]</scope>
    <source>
        <strain evidence="4">105</strain>
    </source>
</reference>
<keyword evidence="4" id="KW-1185">Reference proteome</keyword>
<evidence type="ECO:0000313" key="3">
    <source>
        <dbReference type="EMBL" id="AXE60948.1"/>
    </source>
</evidence>
<name>A0A2Z5ISU7_9BACT</name>
<proteinExistence type="predicted"/>
<sequence length="587" mass="68602">MKNNKFKWLIIMPTVVASLPLIAASCTKTMIGNSDEIVEGDAKTDDKSNNGPNINKGDVNNGNTSDKKEDNGKKDTNSMKDINAPIDSDANQKIIDEFSKKFKGLDEIKKVIDKMHNLIYPTNNSITDVNTDKYKWLIKDFESINSKIKSKETIDNLSKHLKDDLTTIVKEFSTRIKFFQDALETNIKNVFNNGYDLAHLKSHKKQVQNYLEIENFLDKNANKILEFNFVKLSDKTSWKESIDLLDLKISEIERQQKIVNDFKKEVSFYYDGKLGNESEFWFQDSKVTHSDLKNYQITLIETKVNPDGKVISKYKVVDTTANYTFDVYVEYAYSNNEFKKTASYVNVEDFNAAIPKKQHEDQLLSHIRNDRIEGYKTRVDFKYEGKLGDDLNDLFQKDKIKFNNNITNFEVKYVDVRFQEKNSVAVNYRISLNESSNRKYDFDLYVKFSHGDGPKILGEFITRDQFEKYKSKFDYKYDDKLKLYNLQTQIIINYKGTYTNLSEFKSKLKTDFAYQQKDRYKDYIITPFSFRIDKEKKFFIVEFLLIKNTGGEDGKLYVKFSLDKNQQNHQGVHINANEFYSLPLVSD</sequence>
<dbReference type="EMBL" id="CP029295">
    <property type="protein sequence ID" value="AXE60948.1"/>
    <property type="molecule type" value="Genomic_DNA"/>
</dbReference>
<dbReference type="PROSITE" id="PS51257">
    <property type="entry name" value="PROKAR_LIPOPROTEIN"/>
    <property type="match status" value="1"/>
</dbReference>
<evidence type="ECO:0000313" key="4">
    <source>
        <dbReference type="Proteomes" id="UP000252477"/>
    </source>
</evidence>
<feature type="signal peptide" evidence="2">
    <location>
        <begin position="1"/>
        <end position="23"/>
    </location>
</feature>
<feature type="compositionally biased region" description="Polar residues" evidence="1">
    <location>
        <begin position="49"/>
        <end position="64"/>
    </location>
</feature>
<dbReference type="RefSeq" id="WP_114191048.1">
    <property type="nucleotide sequence ID" value="NZ_CP029295.1"/>
</dbReference>
<evidence type="ECO:0008006" key="5">
    <source>
        <dbReference type="Google" id="ProtNLM"/>
    </source>
</evidence>
<evidence type="ECO:0000256" key="2">
    <source>
        <dbReference type="SAM" id="SignalP"/>
    </source>
</evidence>
<dbReference type="Proteomes" id="UP000252477">
    <property type="component" value="Chromosome"/>
</dbReference>
<feature type="chain" id="PRO_5016293218" description="Lipoprotein" evidence="2">
    <location>
        <begin position="24"/>
        <end position="587"/>
    </location>
</feature>
<keyword evidence="2" id="KW-0732">Signal</keyword>
<dbReference type="AlphaFoldDB" id="A0A2Z5ISU7"/>
<feature type="region of interest" description="Disordered" evidence="1">
    <location>
        <begin position="41"/>
        <end position="85"/>
    </location>
</feature>
<gene>
    <name evidence="3" type="ORF">DA803_02535</name>
</gene>
<organism evidence="3 4">
    <name type="scientific">[Mycoplasma] phocae</name>
    <dbReference type="NCBI Taxonomy" id="142651"/>
    <lineage>
        <taxon>Bacteria</taxon>
        <taxon>Bacillati</taxon>
        <taxon>Mycoplasmatota</taxon>
        <taxon>Mycoplasmoidales</taxon>
        <taxon>Metamycoplasmataceae</taxon>
        <taxon>Metamycoplasma</taxon>
    </lineage>
</organism>
<accession>A0A2Z5ISU7</accession>
<evidence type="ECO:0000256" key="1">
    <source>
        <dbReference type="SAM" id="MobiDB-lite"/>
    </source>
</evidence>